<dbReference type="Proteomes" id="UP001321749">
    <property type="component" value="Unassembled WGS sequence"/>
</dbReference>
<keyword evidence="2" id="KW-1133">Transmembrane helix</keyword>
<evidence type="ECO:0000256" key="1">
    <source>
        <dbReference type="SAM" id="MobiDB-lite"/>
    </source>
</evidence>
<proteinExistence type="predicted"/>
<comment type="caution">
    <text evidence="3">The sequence shown here is derived from an EMBL/GenBank/DDBJ whole genome shotgun (WGS) entry which is preliminary data.</text>
</comment>
<keyword evidence="4" id="KW-1185">Reference proteome</keyword>
<feature type="region of interest" description="Disordered" evidence="1">
    <location>
        <begin position="168"/>
        <end position="187"/>
    </location>
</feature>
<keyword evidence="2" id="KW-0472">Membrane</keyword>
<feature type="region of interest" description="Disordered" evidence="1">
    <location>
        <begin position="194"/>
        <end position="220"/>
    </location>
</feature>
<organism evidence="3 4">
    <name type="scientific">Cladorrhinum samala</name>
    <dbReference type="NCBI Taxonomy" id="585594"/>
    <lineage>
        <taxon>Eukaryota</taxon>
        <taxon>Fungi</taxon>
        <taxon>Dikarya</taxon>
        <taxon>Ascomycota</taxon>
        <taxon>Pezizomycotina</taxon>
        <taxon>Sordariomycetes</taxon>
        <taxon>Sordariomycetidae</taxon>
        <taxon>Sordariales</taxon>
        <taxon>Podosporaceae</taxon>
        <taxon>Cladorrhinum</taxon>
    </lineage>
</organism>
<accession>A0AAV9I081</accession>
<evidence type="ECO:0000313" key="3">
    <source>
        <dbReference type="EMBL" id="KAK4465839.1"/>
    </source>
</evidence>
<reference evidence="3" key="2">
    <citation type="submission" date="2023-06" db="EMBL/GenBank/DDBJ databases">
        <authorList>
            <consortium name="Lawrence Berkeley National Laboratory"/>
            <person name="Mondo S.J."/>
            <person name="Hensen N."/>
            <person name="Bonometti L."/>
            <person name="Westerberg I."/>
            <person name="Brannstrom I.O."/>
            <person name="Guillou S."/>
            <person name="Cros-Aarteil S."/>
            <person name="Calhoun S."/>
            <person name="Haridas S."/>
            <person name="Kuo A."/>
            <person name="Pangilinan J."/>
            <person name="Riley R."/>
            <person name="Labutti K."/>
            <person name="Andreopoulos B."/>
            <person name="Lipzen A."/>
            <person name="Chen C."/>
            <person name="Yanf M."/>
            <person name="Daum C."/>
            <person name="Ng V."/>
            <person name="Clum A."/>
            <person name="Steindorff A."/>
            <person name="Ohm R."/>
            <person name="Martin F."/>
            <person name="Silar P."/>
            <person name="Natvig D."/>
            <person name="Lalanne C."/>
            <person name="Gautier V."/>
            <person name="Ament-Velasquez S.L."/>
            <person name="Kruys A."/>
            <person name="Hutchinson M.I."/>
            <person name="Powell A.J."/>
            <person name="Barry K."/>
            <person name="Miller A.N."/>
            <person name="Grigoriev I.V."/>
            <person name="Debuchy R."/>
            <person name="Gladieux P."/>
            <person name="Thoren M.H."/>
            <person name="Johannesson H."/>
        </authorList>
    </citation>
    <scope>NUCLEOTIDE SEQUENCE</scope>
    <source>
        <strain evidence="3">PSN324</strain>
    </source>
</reference>
<gene>
    <name evidence="3" type="ORF">QBC42DRAFT_194032</name>
</gene>
<name>A0AAV9I081_9PEZI</name>
<feature type="transmembrane region" description="Helical" evidence="2">
    <location>
        <begin position="35"/>
        <end position="59"/>
    </location>
</feature>
<reference evidence="3" key="1">
    <citation type="journal article" date="2023" name="Mol. Phylogenet. Evol.">
        <title>Genome-scale phylogeny and comparative genomics of the fungal order Sordariales.</title>
        <authorList>
            <person name="Hensen N."/>
            <person name="Bonometti L."/>
            <person name="Westerberg I."/>
            <person name="Brannstrom I.O."/>
            <person name="Guillou S."/>
            <person name="Cros-Aarteil S."/>
            <person name="Calhoun S."/>
            <person name="Haridas S."/>
            <person name="Kuo A."/>
            <person name="Mondo S."/>
            <person name="Pangilinan J."/>
            <person name="Riley R."/>
            <person name="LaButti K."/>
            <person name="Andreopoulos B."/>
            <person name="Lipzen A."/>
            <person name="Chen C."/>
            <person name="Yan M."/>
            <person name="Daum C."/>
            <person name="Ng V."/>
            <person name="Clum A."/>
            <person name="Steindorff A."/>
            <person name="Ohm R.A."/>
            <person name="Martin F."/>
            <person name="Silar P."/>
            <person name="Natvig D.O."/>
            <person name="Lalanne C."/>
            <person name="Gautier V."/>
            <person name="Ament-Velasquez S.L."/>
            <person name="Kruys A."/>
            <person name="Hutchinson M.I."/>
            <person name="Powell A.J."/>
            <person name="Barry K."/>
            <person name="Miller A.N."/>
            <person name="Grigoriev I.V."/>
            <person name="Debuchy R."/>
            <person name="Gladieux P."/>
            <person name="Hiltunen Thoren M."/>
            <person name="Johannesson H."/>
        </authorList>
    </citation>
    <scope>NUCLEOTIDE SEQUENCE</scope>
    <source>
        <strain evidence="3">PSN324</strain>
    </source>
</reference>
<keyword evidence="2" id="KW-0812">Transmembrane</keyword>
<dbReference type="EMBL" id="MU864936">
    <property type="protein sequence ID" value="KAK4465839.1"/>
    <property type="molecule type" value="Genomic_DNA"/>
</dbReference>
<protein>
    <submittedName>
        <fullName evidence="3">Uncharacterized protein</fullName>
    </submittedName>
</protein>
<dbReference type="AlphaFoldDB" id="A0AAV9I081"/>
<evidence type="ECO:0000256" key="2">
    <source>
        <dbReference type="SAM" id="Phobius"/>
    </source>
</evidence>
<evidence type="ECO:0000313" key="4">
    <source>
        <dbReference type="Proteomes" id="UP001321749"/>
    </source>
</evidence>
<sequence length="220" mass="24662">MPPSASILETREDYHLSRYDQAVASNAAASNNSTVWIVSSIIGGVIVLVAIVTTLVLCYNKRSQYQQAKQLNPYLNRHEYVRKRKMSAEDAFWEEEQQRQVMIRKSLVARSLCSLEHASPALPPNPPPAIPAPVDQLEREAAEIERQESLRIKDDWKRWEASVRYERCASGEKHPAESGVPILAIPCPSKHRSQSRVSFADYSSGVPTPPPRHPGRPSAI</sequence>